<evidence type="ECO:0000259" key="1">
    <source>
        <dbReference type="SMART" id="SM00635"/>
    </source>
</evidence>
<dbReference type="Gene3D" id="2.60.40.1080">
    <property type="match status" value="2"/>
</dbReference>
<name>A0ABV6YN02_UNCEI</name>
<dbReference type="Proteomes" id="UP001593833">
    <property type="component" value="Unassembled WGS sequence"/>
</dbReference>
<keyword evidence="3" id="KW-1185">Reference proteome</keyword>
<dbReference type="SMART" id="SM00635">
    <property type="entry name" value="BID_2"/>
    <property type="match status" value="2"/>
</dbReference>
<dbReference type="InterPro" id="IPR008964">
    <property type="entry name" value="Invasin/intimin_cell_adhesion"/>
</dbReference>
<evidence type="ECO:0000313" key="3">
    <source>
        <dbReference type="Proteomes" id="UP001593833"/>
    </source>
</evidence>
<feature type="domain" description="BIG2" evidence="1">
    <location>
        <begin position="141"/>
        <end position="231"/>
    </location>
</feature>
<dbReference type="EMBL" id="JBHPKH010000201">
    <property type="protein sequence ID" value="MFC1573526.1"/>
    <property type="molecule type" value="Genomic_DNA"/>
</dbReference>
<reference evidence="2 3" key="1">
    <citation type="submission" date="2024-09" db="EMBL/GenBank/DDBJ databases">
        <authorList>
            <person name="D'Angelo T."/>
        </authorList>
    </citation>
    <scope>NUCLEOTIDE SEQUENCE [LARGE SCALE GENOMIC DNA]</scope>
    <source>
        <strain evidence="2">SAG AM-320-E07</strain>
    </source>
</reference>
<protein>
    <submittedName>
        <fullName evidence="2">WD40/YVTN/BNR-like repeat-containing protein</fullName>
    </submittedName>
</protein>
<dbReference type="InterPro" id="IPR003343">
    <property type="entry name" value="Big_2"/>
</dbReference>
<evidence type="ECO:0000313" key="2">
    <source>
        <dbReference type="EMBL" id="MFC1573526.1"/>
    </source>
</evidence>
<organism evidence="2 3">
    <name type="scientific">Eiseniibacteriota bacterium</name>
    <dbReference type="NCBI Taxonomy" id="2212470"/>
    <lineage>
        <taxon>Bacteria</taxon>
        <taxon>Candidatus Eiseniibacteriota</taxon>
    </lineage>
</organism>
<gene>
    <name evidence="2" type="ORF">ACFL6M_08025</name>
</gene>
<dbReference type="SUPFAM" id="SSF117289">
    <property type="entry name" value="Nucleoporin domain"/>
    <property type="match status" value="1"/>
</dbReference>
<dbReference type="SUPFAM" id="SSF49373">
    <property type="entry name" value="Invasin/intimin cell-adhesion fragments"/>
    <property type="match status" value="2"/>
</dbReference>
<sequence length="512" mass="54880">MSAFVRSDRCWEKQSRKPSRWRLAAIALAVSLISSGFLAACDIGPIFGPPSPPCPTNISLNQSELTITEGRTAKVSVRENVSSCHVHWKSSDYTIVSLTSGNSGATIKGKKAGVATVSAKLRWDEPEANSPTCDVTVLPVSLHSISLSPDTLDVVVDSRSTYRLIVSAVDSVGVPIARPLTWTSSDSTVARVYWSTGPNSSPWAGHVRGYKFGEVTITASYGDVSGSALVRVVPGHLNGVWGNSADDVFAVGFAGGIYHYNGNSWDKETSGTTKILRDVCGSSQGILFAVGQEGTVLGYEGGLWTDMSGHLLFPGYNGAWIDSSNGMFAVGASSLWLHDVGIIDHYEGSSWTRMESGTSEELYSIWGSSNTDIFAVGARGTIRHYDGHSWTGMGSATWKPIKGIWGHSPTDVFAVGNQAILHYDGDAWQADGIDGQPYLNSVWGSEADNVFAVGEDGIIQHYDGSKWSTMVSGTTEILRDIWGSSESDVFVVGDNGTILYFDGNNWTAMDIQ</sequence>
<comment type="caution">
    <text evidence="2">The sequence shown here is derived from an EMBL/GenBank/DDBJ whole genome shotgun (WGS) entry which is preliminary data.</text>
</comment>
<feature type="domain" description="BIG2" evidence="1">
    <location>
        <begin position="54"/>
        <end position="132"/>
    </location>
</feature>
<proteinExistence type="predicted"/>
<accession>A0ABV6YN02</accession>